<keyword evidence="3" id="KW-1003">Cell membrane</keyword>
<evidence type="ECO:0000256" key="7">
    <source>
        <dbReference type="RuleBase" id="RU363032"/>
    </source>
</evidence>
<proteinExistence type="inferred from homology"/>
<feature type="transmembrane region" description="Helical" evidence="7">
    <location>
        <begin position="194"/>
        <end position="224"/>
    </location>
</feature>
<gene>
    <name evidence="9" type="ORF">EDC65_3927</name>
</gene>
<evidence type="ECO:0000313" key="10">
    <source>
        <dbReference type="Proteomes" id="UP000278222"/>
    </source>
</evidence>
<dbReference type="Proteomes" id="UP000278222">
    <property type="component" value="Unassembled WGS sequence"/>
</dbReference>
<dbReference type="InterPro" id="IPR000515">
    <property type="entry name" value="MetI-like"/>
</dbReference>
<feature type="domain" description="ABC transmembrane type-1" evidence="8">
    <location>
        <begin position="77"/>
        <end position="266"/>
    </location>
</feature>
<evidence type="ECO:0000256" key="6">
    <source>
        <dbReference type="ARBA" id="ARBA00023136"/>
    </source>
</evidence>
<evidence type="ECO:0000256" key="2">
    <source>
        <dbReference type="ARBA" id="ARBA00022448"/>
    </source>
</evidence>
<dbReference type="GO" id="GO:0055085">
    <property type="term" value="P:transmembrane transport"/>
    <property type="evidence" value="ECO:0007669"/>
    <property type="project" value="InterPro"/>
</dbReference>
<dbReference type="PROSITE" id="PS50928">
    <property type="entry name" value="ABC_TM1"/>
    <property type="match status" value="1"/>
</dbReference>
<keyword evidence="6 7" id="KW-0472">Membrane</keyword>
<dbReference type="InterPro" id="IPR025966">
    <property type="entry name" value="OppC_N"/>
</dbReference>
<evidence type="ECO:0000256" key="1">
    <source>
        <dbReference type="ARBA" id="ARBA00004651"/>
    </source>
</evidence>
<evidence type="ECO:0000313" key="9">
    <source>
        <dbReference type="EMBL" id="ROP84573.1"/>
    </source>
</evidence>
<keyword evidence="2 7" id="KW-0813">Transport</keyword>
<dbReference type="OrthoDB" id="9812701at2"/>
<comment type="caution">
    <text evidence="9">The sequence shown here is derived from an EMBL/GenBank/DDBJ whole genome shotgun (WGS) entry which is preliminary data.</text>
</comment>
<dbReference type="GO" id="GO:0005886">
    <property type="term" value="C:plasma membrane"/>
    <property type="evidence" value="ECO:0007669"/>
    <property type="project" value="UniProtKB-SubCell"/>
</dbReference>
<dbReference type="InterPro" id="IPR050366">
    <property type="entry name" value="BP-dependent_transpt_permease"/>
</dbReference>
<organism evidence="9 10">
    <name type="scientific">Stella humosa</name>
    <dbReference type="NCBI Taxonomy" id="94"/>
    <lineage>
        <taxon>Bacteria</taxon>
        <taxon>Pseudomonadati</taxon>
        <taxon>Pseudomonadota</taxon>
        <taxon>Alphaproteobacteria</taxon>
        <taxon>Rhodospirillales</taxon>
        <taxon>Stellaceae</taxon>
        <taxon>Stella</taxon>
    </lineage>
</organism>
<feature type="transmembrane region" description="Helical" evidence="7">
    <location>
        <begin position="79"/>
        <end position="104"/>
    </location>
</feature>
<dbReference type="Gene3D" id="1.10.3720.10">
    <property type="entry name" value="MetI-like"/>
    <property type="match status" value="1"/>
</dbReference>
<sequence>MTALRAAIAMVAPNRSAGWAFVTLFAICLAAVAAPLVAPYAPAAQDLMERLEPPSAAHWFGTDNYGRDILSRILWGARISLLVGLGATLVGMVIGGALGIWAGFKGGIVDLLVARVIDVLLSFPSLILCLLIVSLVGPGVVELIAAISVSLIPKFARVARSSAIATSHREFVDACRTVGGSDLRIMIRHITPNVVGELAVMASLWTANAVLIEASLSFLGLGVRPPTPTLGGMMLEGLNLLHEAPWLTLFPGLVILAMVLVLNLVGDSLRDAVDPRLREV</sequence>
<dbReference type="PANTHER" id="PTHR43386:SF25">
    <property type="entry name" value="PEPTIDE ABC TRANSPORTER PERMEASE PROTEIN"/>
    <property type="match status" value="1"/>
</dbReference>
<feature type="transmembrane region" description="Helical" evidence="7">
    <location>
        <begin position="19"/>
        <end position="41"/>
    </location>
</feature>
<name>A0A3N1KRQ2_9PROT</name>
<comment type="subcellular location">
    <subcellularLocation>
        <location evidence="1 7">Cell membrane</location>
        <topology evidence="1 7">Multi-pass membrane protein</topology>
    </subcellularLocation>
</comment>
<keyword evidence="5 7" id="KW-1133">Transmembrane helix</keyword>
<feature type="transmembrane region" description="Helical" evidence="7">
    <location>
        <begin position="124"/>
        <end position="152"/>
    </location>
</feature>
<feature type="transmembrane region" description="Helical" evidence="7">
    <location>
        <begin position="244"/>
        <end position="266"/>
    </location>
</feature>
<dbReference type="EMBL" id="RJKX01000015">
    <property type="protein sequence ID" value="ROP84573.1"/>
    <property type="molecule type" value="Genomic_DNA"/>
</dbReference>
<accession>A0A3N1KRQ2</accession>
<dbReference type="AlphaFoldDB" id="A0A3N1KRQ2"/>
<dbReference type="CDD" id="cd06261">
    <property type="entry name" value="TM_PBP2"/>
    <property type="match status" value="1"/>
</dbReference>
<reference evidence="9 10" key="1">
    <citation type="submission" date="2018-11" db="EMBL/GenBank/DDBJ databases">
        <title>Genomic Encyclopedia of Type Strains, Phase IV (KMG-IV): sequencing the most valuable type-strain genomes for metagenomic binning, comparative biology and taxonomic classification.</title>
        <authorList>
            <person name="Goeker M."/>
        </authorList>
    </citation>
    <scope>NUCLEOTIDE SEQUENCE [LARGE SCALE GENOMIC DNA]</scope>
    <source>
        <strain evidence="9 10">DSM 5900</strain>
    </source>
</reference>
<comment type="similarity">
    <text evidence="7">Belongs to the binding-protein-dependent transport system permease family.</text>
</comment>
<evidence type="ECO:0000256" key="4">
    <source>
        <dbReference type="ARBA" id="ARBA00022692"/>
    </source>
</evidence>
<dbReference type="InterPro" id="IPR035906">
    <property type="entry name" value="MetI-like_sf"/>
</dbReference>
<keyword evidence="4 7" id="KW-0812">Transmembrane</keyword>
<evidence type="ECO:0000259" key="8">
    <source>
        <dbReference type="PROSITE" id="PS50928"/>
    </source>
</evidence>
<dbReference type="Pfam" id="PF12911">
    <property type="entry name" value="OppC_N"/>
    <property type="match status" value="1"/>
</dbReference>
<keyword evidence="10" id="KW-1185">Reference proteome</keyword>
<dbReference type="SUPFAM" id="SSF161098">
    <property type="entry name" value="MetI-like"/>
    <property type="match status" value="1"/>
</dbReference>
<dbReference type="Pfam" id="PF00528">
    <property type="entry name" value="BPD_transp_1"/>
    <property type="match status" value="1"/>
</dbReference>
<dbReference type="PANTHER" id="PTHR43386">
    <property type="entry name" value="OLIGOPEPTIDE TRANSPORT SYSTEM PERMEASE PROTEIN APPC"/>
    <property type="match status" value="1"/>
</dbReference>
<dbReference type="RefSeq" id="WP_123692604.1">
    <property type="nucleotide sequence ID" value="NZ_AP019700.1"/>
</dbReference>
<protein>
    <submittedName>
        <fullName evidence="9">Peptide/nickel transport system permease protein</fullName>
    </submittedName>
</protein>
<evidence type="ECO:0000256" key="5">
    <source>
        <dbReference type="ARBA" id="ARBA00022989"/>
    </source>
</evidence>
<evidence type="ECO:0000256" key="3">
    <source>
        <dbReference type="ARBA" id="ARBA00022475"/>
    </source>
</evidence>